<dbReference type="InterPro" id="IPR046341">
    <property type="entry name" value="SET_dom_sf"/>
</dbReference>
<dbReference type="AlphaFoldDB" id="A0A4V2MVJ1"/>
<dbReference type="STRING" id="92696.A0A4V2MVJ1"/>
<dbReference type="SUPFAM" id="SSF82199">
    <property type="entry name" value="SET domain"/>
    <property type="match status" value="1"/>
</dbReference>
<dbReference type="PROSITE" id="PS00108">
    <property type="entry name" value="PROTEIN_KINASE_ST"/>
    <property type="match status" value="1"/>
</dbReference>
<keyword evidence="2" id="KW-0067">ATP-binding</keyword>
<dbReference type="Proteomes" id="UP000292702">
    <property type="component" value="Unassembled WGS sequence"/>
</dbReference>
<dbReference type="SMART" id="SM00317">
    <property type="entry name" value="SET"/>
    <property type="match status" value="1"/>
</dbReference>
<accession>A0A4V2MVJ1</accession>
<keyword evidence="1" id="KW-0547">Nucleotide-binding</keyword>
<reference evidence="6 7" key="1">
    <citation type="submission" date="2018-11" db="EMBL/GenBank/DDBJ databases">
        <title>Genome assembly of Steccherinum ochraceum LE-BIN_3174, the white-rot fungus of the Steccherinaceae family (The Residual Polyporoid clade, Polyporales, Basidiomycota).</title>
        <authorList>
            <person name="Fedorova T.V."/>
            <person name="Glazunova O.A."/>
            <person name="Landesman E.O."/>
            <person name="Moiseenko K.V."/>
            <person name="Psurtseva N.V."/>
            <person name="Savinova O.S."/>
            <person name="Shakhova N.V."/>
            <person name="Tyazhelova T.V."/>
            <person name="Vasina D.V."/>
        </authorList>
    </citation>
    <scope>NUCLEOTIDE SEQUENCE [LARGE SCALE GENOMIC DNA]</scope>
    <source>
        <strain evidence="6 7">LE-BIN_3174</strain>
    </source>
</reference>
<dbReference type="InterPro" id="IPR008271">
    <property type="entry name" value="Ser/Thr_kinase_AS"/>
</dbReference>
<gene>
    <name evidence="6" type="ORF">EIP91_006515</name>
</gene>
<dbReference type="SUPFAM" id="SSF56112">
    <property type="entry name" value="Protein kinase-like (PK-like)"/>
    <property type="match status" value="1"/>
</dbReference>
<dbReference type="OrthoDB" id="265717at2759"/>
<dbReference type="PANTHER" id="PTHR24346:SF30">
    <property type="entry name" value="MATERNAL EMBRYONIC LEUCINE ZIPPER KINASE"/>
    <property type="match status" value="1"/>
</dbReference>
<evidence type="ECO:0000256" key="2">
    <source>
        <dbReference type="ARBA" id="ARBA00022840"/>
    </source>
</evidence>
<evidence type="ECO:0000256" key="3">
    <source>
        <dbReference type="SAM" id="MobiDB-lite"/>
    </source>
</evidence>
<evidence type="ECO:0000313" key="6">
    <source>
        <dbReference type="EMBL" id="TCD62717.1"/>
    </source>
</evidence>
<evidence type="ECO:0000259" key="4">
    <source>
        <dbReference type="PROSITE" id="PS50011"/>
    </source>
</evidence>
<name>A0A4V2MVJ1_9APHY</name>
<dbReference type="Pfam" id="PF00856">
    <property type="entry name" value="SET"/>
    <property type="match status" value="1"/>
</dbReference>
<dbReference type="Gene3D" id="2.170.270.10">
    <property type="entry name" value="SET domain"/>
    <property type="match status" value="1"/>
</dbReference>
<dbReference type="Pfam" id="PF00069">
    <property type="entry name" value="Pkinase"/>
    <property type="match status" value="1"/>
</dbReference>
<evidence type="ECO:0000256" key="1">
    <source>
        <dbReference type="ARBA" id="ARBA00022741"/>
    </source>
</evidence>
<dbReference type="EMBL" id="RWJN01000350">
    <property type="protein sequence ID" value="TCD62717.1"/>
    <property type="molecule type" value="Genomic_DNA"/>
</dbReference>
<dbReference type="GO" id="GO:0005737">
    <property type="term" value="C:cytoplasm"/>
    <property type="evidence" value="ECO:0007669"/>
    <property type="project" value="TreeGrafter"/>
</dbReference>
<feature type="compositionally biased region" description="Polar residues" evidence="3">
    <location>
        <begin position="769"/>
        <end position="780"/>
    </location>
</feature>
<evidence type="ECO:0000259" key="5">
    <source>
        <dbReference type="PROSITE" id="PS50280"/>
    </source>
</evidence>
<feature type="domain" description="Protein kinase" evidence="4">
    <location>
        <begin position="401"/>
        <end position="667"/>
    </location>
</feature>
<organism evidence="6 7">
    <name type="scientific">Steccherinum ochraceum</name>
    <dbReference type="NCBI Taxonomy" id="92696"/>
    <lineage>
        <taxon>Eukaryota</taxon>
        <taxon>Fungi</taxon>
        <taxon>Dikarya</taxon>
        <taxon>Basidiomycota</taxon>
        <taxon>Agaricomycotina</taxon>
        <taxon>Agaricomycetes</taxon>
        <taxon>Polyporales</taxon>
        <taxon>Steccherinaceae</taxon>
        <taxon>Steccherinum</taxon>
    </lineage>
</organism>
<evidence type="ECO:0008006" key="8">
    <source>
        <dbReference type="Google" id="ProtNLM"/>
    </source>
</evidence>
<keyword evidence="7" id="KW-1185">Reference proteome</keyword>
<evidence type="ECO:0000313" key="7">
    <source>
        <dbReference type="Proteomes" id="UP000292702"/>
    </source>
</evidence>
<dbReference type="PROSITE" id="PS50011">
    <property type="entry name" value="PROTEIN_KINASE_DOM"/>
    <property type="match status" value="1"/>
</dbReference>
<dbReference type="InterPro" id="IPR000719">
    <property type="entry name" value="Prot_kinase_dom"/>
</dbReference>
<feature type="compositionally biased region" description="Basic and acidic residues" evidence="3">
    <location>
        <begin position="726"/>
        <end position="741"/>
    </location>
</feature>
<feature type="compositionally biased region" description="Polar residues" evidence="3">
    <location>
        <begin position="696"/>
        <end position="721"/>
    </location>
</feature>
<dbReference type="InterPro" id="IPR001214">
    <property type="entry name" value="SET_dom"/>
</dbReference>
<dbReference type="GO" id="GO:0005524">
    <property type="term" value="F:ATP binding"/>
    <property type="evidence" value="ECO:0007669"/>
    <property type="project" value="UniProtKB-KW"/>
</dbReference>
<dbReference type="InterPro" id="IPR011009">
    <property type="entry name" value="Kinase-like_dom_sf"/>
</dbReference>
<dbReference type="GO" id="GO:0004674">
    <property type="term" value="F:protein serine/threonine kinase activity"/>
    <property type="evidence" value="ECO:0007669"/>
    <property type="project" value="TreeGrafter"/>
</dbReference>
<dbReference type="Gene3D" id="1.10.510.10">
    <property type="entry name" value="Transferase(Phosphotransferase) domain 1"/>
    <property type="match status" value="1"/>
</dbReference>
<feature type="region of interest" description="Disordered" evidence="3">
    <location>
        <begin position="696"/>
        <end position="813"/>
    </location>
</feature>
<feature type="compositionally biased region" description="Low complexity" evidence="3">
    <location>
        <begin position="743"/>
        <end position="768"/>
    </location>
</feature>
<dbReference type="PROSITE" id="PS50280">
    <property type="entry name" value="SET"/>
    <property type="match status" value="1"/>
</dbReference>
<protein>
    <recommendedName>
        <fullName evidence="8">Protein kinase domain-containing protein</fullName>
    </recommendedName>
</protein>
<feature type="domain" description="SET" evidence="5">
    <location>
        <begin position="59"/>
        <end position="181"/>
    </location>
</feature>
<dbReference type="Gene3D" id="1.10.220.160">
    <property type="match status" value="1"/>
</dbReference>
<proteinExistence type="predicted"/>
<dbReference type="PANTHER" id="PTHR24346">
    <property type="entry name" value="MAP/MICROTUBULE AFFINITY-REGULATING KINASE"/>
    <property type="match status" value="1"/>
</dbReference>
<comment type="caution">
    <text evidence="6">The sequence shown here is derived from an EMBL/GenBank/DDBJ whole genome shotgun (WGS) entry which is preliminary data.</text>
</comment>
<dbReference type="GO" id="GO:0035556">
    <property type="term" value="P:intracellular signal transduction"/>
    <property type="evidence" value="ECO:0007669"/>
    <property type="project" value="TreeGrafter"/>
</dbReference>
<dbReference type="SMART" id="SM00220">
    <property type="entry name" value="S_TKc"/>
    <property type="match status" value="1"/>
</dbReference>
<sequence length="827" mass="91049">MSFADLKSTRTTKQTKSFVSSPLNVEEETNATQKEYEHGLTDSDGSSASLDILETIIPEELKISWEGSSGRGLRTKENVQAVQYTGASSPAELATLGLSSAADLVDLISRFTTNTFTLPTASLTPIGICVSPSMALINHSCDPNVVMVFPHSEDSVALRPNMQLVAIKDIKANEPVLVSYVDVTLPKIIRQRDLKSTYNFTYPSKAMQLTSNMIPILVSAGLAPASHPLLALCRLYFELLVSAFTSNSTQQSLDDAIRASAMYNAALPAVVPRGHIIRGVALSELGKLLVVDEPSPVGSDPNPPPAVPTFPPSGAARLQYAHRTLTQALEELTIGFGKRNEGGAVGRQVRQIILRLESELGVWTQGVKNMPGRNPGRAVSARRRPTRDFTHEVIGVNHIPVRLMDEIAHGGYGSVWRARILDAGHQNEGILAVKIMRKARLGSVQHGFHVRETSHHRALSSHPHIANLQGVVQDKEHLFMLMDYLPGGTLLNLITRRTFARNDAFVKHMFLQLVDAVHYCHERNIYHRDLKPENILLNRARNKLFVTDFGLSTETRYSKCFHTGTRQYMSPECINRNVDAYSCKRNDIWAIGVILFNMITGRNPWSCADFDDEHFQHYLCNPRYFGTRFPISEAATYLLRRMLCPDPDDCIDLDEVYSLVKKVDTFFMTDAEIARAPKTCQYVAKYLRPQSVGPAQETSSSYVIERSTTSGDLPGSESNIEPASKVADKDGSVGAARERGQKATAAQAAPRPSANTGSTESSSSQPDTLVTNSNPTSSGGLRSFFRHYRPRRNDAKTTAASGPPELSSRRVTLSRLAGQFRRAFGAA</sequence>